<feature type="transmembrane region" description="Helical" evidence="8">
    <location>
        <begin position="172"/>
        <end position="197"/>
    </location>
</feature>
<comment type="similarity">
    <text evidence="2 8">Belongs to the 4-toluene sulfonate uptake permease (TSUP) (TC 2.A.102) family.</text>
</comment>
<feature type="transmembrane region" description="Helical" evidence="8">
    <location>
        <begin position="83"/>
        <end position="101"/>
    </location>
</feature>
<feature type="transmembrane region" description="Helical" evidence="8">
    <location>
        <begin position="235"/>
        <end position="258"/>
    </location>
</feature>
<reference evidence="9 10" key="1">
    <citation type="submission" date="2016-04" db="EMBL/GenBank/DDBJ databases">
        <title>Complete genome sequence of the haloalkaliphilic hydrocarbon-degrading bacterium Dietzia psychralcaliphila ILA-1T, isolated from a drain of a fish product-processing plant.</title>
        <authorList>
            <person name="Zhao J."/>
            <person name="Hu B."/>
            <person name="Geng S."/>
            <person name="Nie Y."/>
            <person name="Tang Y."/>
        </authorList>
    </citation>
    <scope>NUCLEOTIDE SEQUENCE [LARGE SCALE GENOMIC DNA]</scope>
    <source>
        <strain evidence="9 10">ILA-1</strain>
    </source>
</reference>
<evidence type="ECO:0000256" key="7">
    <source>
        <dbReference type="ARBA" id="ARBA00023136"/>
    </source>
</evidence>
<comment type="subcellular location">
    <subcellularLocation>
        <location evidence="1 8">Cell membrane</location>
        <topology evidence="1 8">Multi-pass membrane protein</topology>
    </subcellularLocation>
</comment>
<sequence length="259" mass="26010">MLWTMPVDVGPLLLIVAAASVILGTVLQRVSGMGVGLVVAPTLALLLGPVAGVLLTNLTTTVSAVLIGITLRRDIDWHRYVRLAPLIVVGSVPGALLVGAADRSWLEVIIGAALIGTLLMTALVRIPAVSGAVPAAMAGTAGGFLNTAVGVAAPAMLVYAQATNWQQRSFAATLQPIFFTMGLTSVITKVGLGAAPISGLPPLSVIGLVVAMVPIGILLGGLVARRVTAEAGRKVAVVVVTAGALLLLGRGVGSVAGVF</sequence>
<evidence type="ECO:0000256" key="4">
    <source>
        <dbReference type="ARBA" id="ARBA00022475"/>
    </source>
</evidence>
<evidence type="ECO:0000256" key="6">
    <source>
        <dbReference type="ARBA" id="ARBA00022989"/>
    </source>
</evidence>
<keyword evidence="5 8" id="KW-0812">Transmembrane</keyword>
<keyword evidence="10" id="KW-1185">Reference proteome</keyword>
<evidence type="ECO:0000313" key="10">
    <source>
        <dbReference type="Proteomes" id="UP000244903"/>
    </source>
</evidence>
<name>A0AAD0NN89_9ACTN</name>
<dbReference type="PRINTS" id="PR00173">
    <property type="entry name" value="EDTRNSPORT"/>
</dbReference>
<keyword evidence="7 8" id="KW-0472">Membrane</keyword>
<protein>
    <recommendedName>
        <fullName evidence="8">Probable membrane transporter protein</fullName>
    </recommendedName>
</protein>
<dbReference type="InterPro" id="IPR002781">
    <property type="entry name" value="TM_pro_TauE-like"/>
</dbReference>
<evidence type="ECO:0000256" key="3">
    <source>
        <dbReference type="ARBA" id="ARBA00022448"/>
    </source>
</evidence>
<keyword evidence="4 8" id="KW-1003">Cell membrane</keyword>
<evidence type="ECO:0000256" key="8">
    <source>
        <dbReference type="RuleBase" id="RU363041"/>
    </source>
</evidence>
<feature type="transmembrane region" description="Helical" evidence="8">
    <location>
        <begin position="135"/>
        <end position="160"/>
    </location>
</feature>
<dbReference type="InterPro" id="IPR052017">
    <property type="entry name" value="TSUP"/>
</dbReference>
<dbReference type="EMBL" id="CP015453">
    <property type="protein sequence ID" value="AWH96415.1"/>
    <property type="molecule type" value="Genomic_DNA"/>
</dbReference>
<evidence type="ECO:0000256" key="1">
    <source>
        <dbReference type="ARBA" id="ARBA00004651"/>
    </source>
</evidence>
<dbReference type="Proteomes" id="UP000244903">
    <property type="component" value="Chromosome"/>
</dbReference>
<feature type="transmembrane region" description="Helical" evidence="8">
    <location>
        <begin position="203"/>
        <end position="223"/>
    </location>
</feature>
<dbReference type="GO" id="GO:0005886">
    <property type="term" value="C:plasma membrane"/>
    <property type="evidence" value="ECO:0007669"/>
    <property type="project" value="UniProtKB-SubCell"/>
</dbReference>
<dbReference type="PANTHER" id="PTHR30269:SF37">
    <property type="entry name" value="MEMBRANE TRANSPORTER PROTEIN"/>
    <property type="match status" value="1"/>
</dbReference>
<feature type="transmembrane region" description="Helical" evidence="8">
    <location>
        <begin position="108"/>
        <end position="129"/>
    </location>
</feature>
<proteinExistence type="inferred from homology"/>
<dbReference type="Pfam" id="PF01925">
    <property type="entry name" value="TauE"/>
    <property type="match status" value="1"/>
</dbReference>
<keyword evidence="6 8" id="KW-1133">Transmembrane helix</keyword>
<dbReference type="AlphaFoldDB" id="A0AAD0NN89"/>
<evidence type="ECO:0000313" key="9">
    <source>
        <dbReference type="EMBL" id="AWH96415.1"/>
    </source>
</evidence>
<keyword evidence="3" id="KW-0813">Transport</keyword>
<feature type="transmembrane region" description="Helical" evidence="8">
    <location>
        <begin position="43"/>
        <end position="71"/>
    </location>
</feature>
<dbReference type="KEGG" id="dpc:A6048_13985"/>
<evidence type="ECO:0000256" key="5">
    <source>
        <dbReference type="ARBA" id="ARBA00022692"/>
    </source>
</evidence>
<accession>A0AAD0NN89</accession>
<evidence type="ECO:0000256" key="2">
    <source>
        <dbReference type="ARBA" id="ARBA00009142"/>
    </source>
</evidence>
<feature type="transmembrane region" description="Helical" evidence="8">
    <location>
        <begin position="12"/>
        <end position="31"/>
    </location>
</feature>
<gene>
    <name evidence="9" type="ORF">A6048_13985</name>
</gene>
<organism evidence="9 10">
    <name type="scientific">Dietzia psychralcaliphila</name>
    <dbReference type="NCBI Taxonomy" id="139021"/>
    <lineage>
        <taxon>Bacteria</taxon>
        <taxon>Bacillati</taxon>
        <taxon>Actinomycetota</taxon>
        <taxon>Actinomycetes</taxon>
        <taxon>Mycobacteriales</taxon>
        <taxon>Dietziaceae</taxon>
        <taxon>Dietzia</taxon>
    </lineage>
</organism>
<dbReference type="PANTHER" id="PTHR30269">
    <property type="entry name" value="TRANSMEMBRANE PROTEIN YFCA"/>
    <property type="match status" value="1"/>
</dbReference>